<evidence type="ECO:0000313" key="2">
    <source>
        <dbReference type="Proteomes" id="UP000284403"/>
    </source>
</evidence>
<dbReference type="EMBL" id="MKKU01001272">
    <property type="protein sequence ID" value="RNE96385.1"/>
    <property type="molecule type" value="Genomic_DNA"/>
</dbReference>
<keyword evidence="1" id="KW-0808">Transferase</keyword>
<dbReference type="Proteomes" id="UP000284403">
    <property type="component" value="Unassembled WGS sequence"/>
</dbReference>
<sequence length="102" mass="11115">MRHSALHRSADYGRKPPNSAVDICGWAIRLPNARGLPTIHPAAVPRVHLLALTPDHFPVSEELGKAGVCVEERMRRFLAGEERPAGEGCAVVPVAEKKHPKL</sequence>
<dbReference type="AlphaFoldDB" id="A0A422MT13"/>
<keyword evidence="1" id="KW-0418">Kinase</keyword>
<accession>A0A422MT13</accession>
<reference evidence="1 2" key="1">
    <citation type="journal article" date="2018" name="BMC Genomics">
        <title>Genomic comparison of Trypanosoma conorhini and Trypanosoma rangeli to Trypanosoma cruzi strains of high and low virulence.</title>
        <authorList>
            <person name="Bradwell K.R."/>
            <person name="Koparde V.N."/>
            <person name="Matveyev A.V."/>
            <person name="Serrano M.G."/>
            <person name="Alves J.M."/>
            <person name="Parikh H."/>
            <person name="Huang B."/>
            <person name="Lee V."/>
            <person name="Espinosa-Alvarez O."/>
            <person name="Ortiz P.A."/>
            <person name="Costa-Martins A.G."/>
            <person name="Teixeira M.M."/>
            <person name="Buck G.A."/>
        </authorList>
    </citation>
    <scope>NUCLEOTIDE SEQUENCE [LARGE SCALE GENOMIC DNA]</scope>
    <source>
        <strain evidence="1 2">025E</strain>
    </source>
</reference>
<evidence type="ECO:0000313" key="1">
    <source>
        <dbReference type="EMBL" id="RNE96385.1"/>
    </source>
</evidence>
<dbReference type="GO" id="GO:0016301">
    <property type="term" value="F:kinase activity"/>
    <property type="evidence" value="ECO:0007669"/>
    <property type="project" value="UniProtKB-KW"/>
</dbReference>
<protein>
    <submittedName>
        <fullName evidence="1">Putative glycerate kinase</fullName>
    </submittedName>
</protein>
<comment type="caution">
    <text evidence="1">The sequence shown here is derived from an EMBL/GenBank/DDBJ whole genome shotgun (WGS) entry which is preliminary data.</text>
</comment>
<keyword evidence="2" id="KW-1185">Reference proteome</keyword>
<proteinExistence type="predicted"/>
<gene>
    <name evidence="1" type="ORF">Tco025E_09743</name>
</gene>
<dbReference type="RefSeq" id="XP_029223328.1">
    <property type="nucleotide sequence ID" value="XM_029376552.1"/>
</dbReference>
<dbReference type="GeneID" id="40323354"/>
<name>A0A422MT13_9TRYP</name>
<organism evidence="1 2">
    <name type="scientific">Trypanosoma conorhini</name>
    <dbReference type="NCBI Taxonomy" id="83891"/>
    <lineage>
        <taxon>Eukaryota</taxon>
        <taxon>Discoba</taxon>
        <taxon>Euglenozoa</taxon>
        <taxon>Kinetoplastea</taxon>
        <taxon>Metakinetoplastina</taxon>
        <taxon>Trypanosomatida</taxon>
        <taxon>Trypanosomatidae</taxon>
        <taxon>Trypanosoma</taxon>
    </lineage>
</organism>